<feature type="domain" description="DNA polymerase alpha/delta/epsilon subunit B" evidence="3">
    <location>
        <begin position="65"/>
        <end position="268"/>
    </location>
</feature>
<name>X1EDY9_9ZZZZ</name>
<gene>
    <name evidence="4" type="ORF">S03H2_06352</name>
</gene>
<evidence type="ECO:0000259" key="3">
    <source>
        <dbReference type="Pfam" id="PF04042"/>
    </source>
</evidence>
<reference evidence="4" key="1">
    <citation type="journal article" date="2014" name="Front. Microbiol.">
        <title>High frequency of phylogenetically diverse reductive dehalogenase-homologous genes in deep subseafloor sedimentary metagenomes.</title>
        <authorList>
            <person name="Kawai M."/>
            <person name="Futagami T."/>
            <person name="Toyoda A."/>
            <person name="Takaki Y."/>
            <person name="Nishi S."/>
            <person name="Hori S."/>
            <person name="Arai W."/>
            <person name="Tsubouchi T."/>
            <person name="Morono Y."/>
            <person name="Uchiyama I."/>
            <person name="Ito T."/>
            <person name="Fujiyama A."/>
            <person name="Inagaki F."/>
            <person name="Takami H."/>
        </authorList>
    </citation>
    <scope>NUCLEOTIDE SEQUENCE</scope>
    <source>
        <strain evidence="4">Expedition CK06-06</strain>
    </source>
</reference>
<dbReference type="GO" id="GO:0042575">
    <property type="term" value="C:DNA polymerase complex"/>
    <property type="evidence" value="ECO:0007669"/>
    <property type="project" value="TreeGrafter"/>
</dbReference>
<dbReference type="PANTHER" id="PTHR10416:SF0">
    <property type="entry name" value="DNA POLYMERASE DELTA SUBUNIT 2"/>
    <property type="match status" value="1"/>
</dbReference>
<dbReference type="InterPro" id="IPR007185">
    <property type="entry name" value="DNA_pol_a/d/e_bsu"/>
</dbReference>
<proteinExistence type="inferred from homology"/>
<evidence type="ECO:0000256" key="2">
    <source>
        <dbReference type="ARBA" id="ARBA00022705"/>
    </source>
</evidence>
<dbReference type="PANTHER" id="PTHR10416">
    <property type="entry name" value="DNA POLYMERASE DELTA SUBUNIT 2"/>
    <property type="match status" value="1"/>
</dbReference>
<organism evidence="4">
    <name type="scientific">marine sediment metagenome</name>
    <dbReference type="NCBI Taxonomy" id="412755"/>
    <lineage>
        <taxon>unclassified sequences</taxon>
        <taxon>metagenomes</taxon>
        <taxon>ecological metagenomes</taxon>
    </lineage>
</organism>
<dbReference type="AlphaFoldDB" id="X1EDY9"/>
<sequence length="326" mass="36816">GKVTGMIFQSNPDLLYKAEFILDDSILCFTGDWNGRILFIKDIYWPDVPYNHKPNYSYEDALALFISDIHVGSKKFAGELFLRVIKFLNGDLESNKYNEVGKKVKYLFVAGDVVDGVGIYPDQANDLDVDNIQFQYLLATEYFERIRDDVEILIIPGNHDAARAAEPQTPIAKEFAPELYKLDNVYMLGSPAYVKAHNVEVLMTHGNSIMDINSAIPVIPHETSIPAMVEMLKNRHLVPIYGKRTSIAPEAEDKLVITKIPDILHAGHTHITGDETYKGVTIINSGTFQYQTSYQKSMNINPTTGSTYVVNLQNLQRTNIDFQKFN</sequence>
<feature type="non-terminal residue" evidence="4">
    <location>
        <position position="1"/>
    </location>
</feature>
<comment type="caution">
    <text evidence="4">The sequence shown here is derived from an EMBL/GenBank/DDBJ whole genome shotgun (WGS) entry which is preliminary data.</text>
</comment>
<keyword evidence="2" id="KW-0235">DNA replication</keyword>
<dbReference type="Pfam" id="PF04042">
    <property type="entry name" value="DNA_pol_E_B"/>
    <property type="match status" value="1"/>
</dbReference>
<dbReference type="InterPro" id="IPR024826">
    <property type="entry name" value="DNA_pol_delta/II_ssu"/>
</dbReference>
<dbReference type="GO" id="GO:0006271">
    <property type="term" value="P:DNA strand elongation involved in DNA replication"/>
    <property type="evidence" value="ECO:0007669"/>
    <property type="project" value="TreeGrafter"/>
</dbReference>
<dbReference type="Gene3D" id="3.60.21.50">
    <property type="match status" value="1"/>
</dbReference>
<dbReference type="EMBL" id="BARU01002767">
    <property type="protein sequence ID" value="GAH30837.1"/>
    <property type="molecule type" value="Genomic_DNA"/>
</dbReference>
<protein>
    <recommendedName>
        <fullName evidence="3">DNA polymerase alpha/delta/epsilon subunit B domain-containing protein</fullName>
    </recommendedName>
</protein>
<comment type="similarity">
    <text evidence="1">Belongs to the DNA polymerase delta/II small subunit family.</text>
</comment>
<dbReference type="SUPFAM" id="SSF56300">
    <property type="entry name" value="Metallo-dependent phosphatases"/>
    <property type="match status" value="1"/>
</dbReference>
<dbReference type="GO" id="GO:0003677">
    <property type="term" value="F:DNA binding"/>
    <property type="evidence" value="ECO:0007669"/>
    <property type="project" value="InterPro"/>
</dbReference>
<evidence type="ECO:0000256" key="1">
    <source>
        <dbReference type="ARBA" id="ARBA00006035"/>
    </source>
</evidence>
<evidence type="ECO:0000313" key="4">
    <source>
        <dbReference type="EMBL" id="GAH30837.1"/>
    </source>
</evidence>
<accession>X1EDY9</accession>
<dbReference type="InterPro" id="IPR029052">
    <property type="entry name" value="Metallo-depent_PP-like"/>
</dbReference>